<evidence type="ECO:0000313" key="1">
    <source>
        <dbReference type="EMBL" id="KAK0728533.1"/>
    </source>
</evidence>
<evidence type="ECO:0000313" key="2">
    <source>
        <dbReference type="Proteomes" id="UP001172101"/>
    </source>
</evidence>
<accession>A0AA40B6H5</accession>
<dbReference type="InterPro" id="IPR009003">
    <property type="entry name" value="Peptidase_S1_PA"/>
</dbReference>
<name>A0AA40B6H5_9PEZI</name>
<dbReference type="PANTHER" id="PTHR46366">
    <property type="entry name" value="PRO-APOPTOTIC SERINE PROTEASE NMA111"/>
    <property type="match status" value="1"/>
</dbReference>
<dbReference type="RefSeq" id="XP_060301388.1">
    <property type="nucleotide sequence ID" value="XM_060439546.1"/>
</dbReference>
<gene>
    <name evidence="1" type="ORF">B0T26DRAFT_673047</name>
</gene>
<dbReference type="Proteomes" id="UP001172101">
    <property type="component" value="Unassembled WGS sequence"/>
</dbReference>
<reference evidence="1" key="1">
    <citation type="submission" date="2023-06" db="EMBL/GenBank/DDBJ databases">
        <title>Genome-scale phylogeny and comparative genomics of the fungal order Sordariales.</title>
        <authorList>
            <consortium name="Lawrence Berkeley National Laboratory"/>
            <person name="Hensen N."/>
            <person name="Bonometti L."/>
            <person name="Westerberg I."/>
            <person name="Brannstrom I.O."/>
            <person name="Guillou S."/>
            <person name="Cros-Aarteil S."/>
            <person name="Calhoun S."/>
            <person name="Haridas S."/>
            <person name="Kuo A."/>
            <person name="Mondo S."/>
            <person name="Pangilinan J."/>
            <person name="Riley R."/>
            <person name="LaButti K."/>
            <person name="Andreopoulos B."/>
            <person name="Lipzen A."/>
            <person name="Chen C."/>
            <person name="Yanf M."/>
            <person name="Daum C."/>
            <person name="Ng V."/>
            <person name="Clum A."/>
            <person name="Steindorff A."/>
            <person name="Ohm R."/>
            <person name="Martin F."/>
            <person name="Silar P."/>
            <person name="Natvig D."/>
            <person name="Lalanne C."/>
            <person name="Gautier V."/>
            <person name="Ament-velasquez S.L."/>
            <person name="Kruys A."/>
            <person name="Hutchinson M.I."/>
            <person name="Powell A.J."/>
            <person name="Barry K."/>
            <person name="Miller A.N."/>
            <person name="Grigoriev I.V."/>
            <person name="Debuchy R."/>
            <person name="Gladieux P."/>
            <person name="Thoren M.H."/>
            <person name="Johannesson H."/>
        </authorList>
    </citation>
    <scope>NUCLEOTIDE SEQUENCE</scope>
    <source>
        <strain evidence="1">SMH2392-1A</strain>
    </source>
</reference>
<sequence length="184" mass="20085">MSRSPILSRFPLTNDIQPVQALLGKLRMEGFTKPLSQYTSIGLNGRIVRALDGARRQDSSPARKMKLSPEKAYLHLEIRIAGNDDCKSHTVISGVLAHLDRNPPDCGGVYNDHNTPYFLANMNTSGGSSGSPVYNIDAQVVALNAVVEGGPSFDKLRTGNILFNINGQFVDSLLKLDEIFDEIV</sequence>
<dbReference type="Gene3D" id="2.40.10.10">
    <property type="entry name" value="Trypsin-like serine proteases"/>
    <property type="match status" value="1"/>
</dbReference>
<dbReference type="PANTHER" id="PTHR46366:SF1">
    <property type="entry name" value="PDZ DOMAIN-CONTAINING PROTEIN C1685.05"/>
    <property type="match status" value="1"/>
</dbReference>
<protein>
    <recommendedName>
        <fullName evidence="3">Serine protease</fullName>
    </recommendedName>
</protein>
<proteinExistence type="predicted"/>
<comment type="caution">
    <text evidence="1">The sequence shown here is derived from an EMBL/GenBank/DDBJ whole genome shotgun (WGS) entry which is preliminary data.</text>
</comment>
<keyword evidence="2" id="KW-1185">Reference proteome</keyword>
<organism evidence="1 2">
    <name type="scientific">Lasiosphaeria miniovina</name>
    <dbReference type="NCBI Taxonomy" id="1954250"/>
    <lineage>
        <taxon>Eukaryota</taxon>
        <taxon>Fungi</taxon>
        <taxon>Dikarya</taxon>
        <taxon>Ascomycota</taxon>
        <taxon>Pezizomycotina</taxon>
        <taxon>Sordariomycetes</taxon>
        <taxon>Sordariomycetidae</taxon>
        <taxon>Sordariales</taxon>
        <taxon>Lasiosphaeriaceae</taxon>
        <taxon>Lasiosphaeria</taxon>
    </lineage>
</organism>
<dbReference type="SUPFAM" id="SSF50494">
    <property type="entry name" value="Trypsin-like serine proteases"/>
    <property type="match status" value="1"/>
</dbReference>
<evidence type="ECO:0008006" key="3">
    <source>
        <dbReference type="Google" id="ProtNLM"/>
    </source>
</evidence>
<dbReference type="GeneID" id="85322816"/>
<dbReference type="InterPro" id="IPR043504">
    <property type="entry name" value="Peptidase_S1_PA_chymotrypsin"/>
</dbReference>
<dbReference type="AlphaFoldDB" id="A0AA40B6H5"/>
<dbReference type="EMBL" id="JAUIRO010000002">
    <property type="protein sequence ID" value="KAK0728533.1"/>
    <property type="molecule type" value="Genomic_DNA"/>
</dbReference>